<sequence>MGSMKIAVAAGLVSLAAGAAQAADLPPPPVLEPAGRPDFVEIGSGWYLRGDVGYAIPVAPKASYAGIPLAGEKLDKSGSVGGGFGYKFTNWLRADVTGDYYWSRDFRAVTPVAGGGTWNDRGDLQSWAVMANGYVDLGNWSGFTPYVGAGIGIAGNELKKAAVDVYTSGGALAVTTLYGNDRRYNFAWALMAGTAIDVTSELKLDIGYRYMNLGEARTLSDAAGGIVRLKDLQQHEIRFGLRYLIDG</sequence>
<keyword evidence="5" id="KW-1185">Reference proteome</keyword>
<dbReference type="InterPro" id="IPR011250">
    <property type="entry name" value="OMP/PagP_B-barrel"/>
</dbReference>
<evidence type="ECO:0000259" key="3">
    <source>
        <dbReference type="Pfam" id="PF13505"/>
    </source>
</evidence>
<dbReference type="RefSeq" id="WP_283740228.1">
    <property type="nucleotide sequence ID" value="NZ_JASJEV010000004.1"/>
</dbReference>
<dbReference type="Proteomes" id="UP001321492">
    <property type="component" value="Unassembled WGS sequence"/>
</dbReference>
<accession>A0ABT7AFT5</accession>
<dbReference type="SUPFAM" id="SSF56925">
    <property type="entry name" value="OMPA-like"/>
    <property type="match status" value="1"/>
</dbReference>
<dbReference type="InterPro" id="IPR027385">
    <property type="entry name" value="Beta-barrel_OMP"/>
</dbReference>
<feature type="signal peptide" evidence="2">
    <location>
        <begin position="1"/>
        <end position="22"/>
    </location>
</feature>
<evidence type="ECO:0000313" key="4">
    <source>
        <dbReference type="EMBL" id="MDJ1158233.1"/>
    </source>
</evidence>
<protein>
    <submittedName>
        <fullName evidence="4">Porin family protein</fullName>
    </submittedName>
</protein>
<evidence type="ECO:0000256" key="2">
    <source>
        <dbReference type="SAM" id="SignalP"/>
    </source>
</evidence>
<proteinExistence type="predicted"/>
<dbReference type="Pfam" id="PF13505">
    <property type="entry name" value="OMP_b-brl"/>
    <property type="match status" value="1"/>
</dbReference>
<gene>
    <name evidence="4" type="ORF">QNA08_08310</name>
</gene>
<evidence type="ECO:0000256" key="1">
    <source>
        <dbReference type="ARBA" id="ARBA00022729"/>
    </source>
</evidence>
<evidence type="ECO:0000313" key="5">
    <source>
        <dbReference type="Proteomes" id="UP001321492"/>
    </source>
</evidence>
<reference evidence="4 5" key="1">
    <citation type="submission" date="2023-05" db="EMBL/GenBank/DDBJ databases">
        <title>Chelatococcus sp. nov., a moderately thermophilic bacterium isolated from hot spring microbial mat.</title>
        <authorList>
            <person name="Hu C.-J."/>
            <person name="Li W.-J."/>
        </authorList>
    </citation>
    <scope>NUCLEOTIDE SEQUENCE [LARGE SCALE GENOMIC DNA]</scope>
    <source>
        <strain evidence="4 5">SYSU G07232</strain>
    </source>
</reference>
<dbReference type="EMBL" id="JASJEV010000004">
    <property type="protein sequence ID" value="MDJ1158233.1"/>
    <property type="molecule type" value="Genomic_DNA"/>
</dbReference>
<dbReference type="Gene3D" id="2.40.160.20">
    <property type="match status" value="1"/>
</dbReference>
<comment type="caution">
    <text evidence="4">The sequence shown here is derived from an EMBL/GenBank/DDBJ whole genome shotgun (WGS) entry which is preliminary data.</text>
</comment>
<feature type="domain" description="Outer membrane protein beta-barrel" evidence="3">
    <location>
        <begin position="11"/>
        <end position="243"/>
    </location>
</feature>
<feature type="chain" id="PRO_5046037242" evidence="2">
    <location>
        <begin position="23"/>
        <end position="247"/>
    </location>
</feature>
<organism evidence="4 5">
    <name type="scientific">Chelatococcus albus</name>
    <dbReference type="NCBI Taxonomy" id="3047466"/>
    <lineage>
        <taxon>Bacteria</taxon>
        <taxon>Pseudomonadati</taxon>
        <taxon>Pseudomonadota</taxon>
        <taxon>Alphaproteobacteria</taxon>
        <taxon>Hyphomicrobiales</taxon>
        <taxon>Chelatococcaceae</taxon>
        <taxon>Chelatococcus</taxon>
    </lineage>
</organism>
<keyword evidence="1 2" id="KW-0732">Signal</keyword>
<name>A0ABT7AFT5_9HYPH</name>